<organism evidence="2 3">
    <name type="scientific">Spartinivicinus marinus</name>
    <dbReference type="NCBI Taxonomy" id="2994442"/>
    <lineage>
        <taxon>Bacteria</taxon>
        <taxon>Pseudomonadati</taxon>
        <taxon>Pseudomonadota</taxon>
        <taxon>Gammaproteobacteria</taxon>
        <taxon>Oceanospirillales</taxon>
        <taxon>Zooshikellaceae</taxon>
        <taxon>Spartinivicinus</taxon>
    </lineage>
</organism>
<dbReference type="Gene3D" id="1.10.260.40">
    <property type="entry name" value="lambda repressor-like DNA-binding domains"/>
    <property type="match status" value="2"/>
</dbReference>
<name>A0A853II64_9GAMM</name>
<dbReference type="EMBL" id="JACCKB010000130">
    <property type="protein sequence ID" value="NYZ69724.1"/>
    <property type="molecule type" value="Genomic_DNA"/>
</dbReference>
<evidence type="ECO:0000313" key="2">
    <source>
        <dbReference type="EMBL" id="NYZ69724.1"/>
    </source>
</evidence>
<sequence>MEDVFKLVLPLPEKVREIIQDAGLTRAEVAEMLHVSSSRLNKWLSPIGSSGARRIPDGAFELLLIKIGKHPFYRTDKNCKDTMNIEDIETIAHSPETLREIVKEAGLTRAEAAELLHLSRNKFSRWLAPEYAEDHRPIPLAAFELLLIKLNKHPLYKKVEI</sequence>
<dbReference type="InterPro" id="IPR001387">
    <property type="entry name" value="Cro/C1-type_HTH"/>
</dbReference>
<reference evidence="2 3" key="1">
    <citation type="submission" date="2020-07" db="EMBL/GenBank/DDBJ databases">
        <title>Endozoicomonas sp. nov., isolated from sediment.</title>
        <authorList>
            <person name="Gu T."/>
        </authorList>
    </citation>
    <scope>NUCLEOTIDE SEQUENCE [LARGE SCALE GENOMIC DNA]</scope>
    <source>
        <strain evidence="2 3">SM1973</strain>
    </source>
</reference>
<dbReference type="AlphaFoldDB" id="A0A853II64"/>
<dbReference type="Proteomes" id="UP000569732">
    <property type="component" value="Unassembled WGS sequence"/>
</dbReference>
<evidence type="ECO:0000259" key="1">
    <source>
        <dbReference type="PROSITE" id="PS50943"/>
    </source>
</evidence>
<dbReference type="PROSITE" id="PS50943">
    <property type="entry name" value="HTH_CROC1"/>
    <property type="match status" value="2"/>
</dbReference>
<dbReference type="InterPro" id="IPR010982">
    <property type="entry name" value="Lambda_DNA-bd_dom_sf"/>
</dbReference>
<feature type="domain" description="HTH cro/C1-type" evidence="1">
    <location>
        <begin position="98"/>
        <end position="126"/>
    </location>
</feature>
<dbReference type="RefSeq" id="WP_180571701.1">
    <property type="nucleotide sequence ID" value="NZ_JACCKB010000130.1"/>
</dbReference>
<keyword evidence="3" id="KW-1185">Reference proteome</keyword>
<dbReference type="CDD" id="cd00093">
    <property type="entry name" value="HTH_XRE"/>
    <property type="match status" value="2"/>
</dbReference>
<protein>
    <recommendedName>
        <fullName evidence="1">HTH cro/C1-type domain-containing protein</fullName>
    </recommendedName>
</protein>
<accession>A0A853II64</accession>
<dbReference type="SMART" id="SM00530">
    <property type="entry name" value="HTH_XRE"/>
    <property type="match status" value="2"/>
</dbReference>
<gene>
    <name evidence="2" type="ORF">H0A36_27290</name>
</gene>
<dbReference type="SUPFAM" id="SSF47413">
    <property type="entry name" value="lambda repressor-like DNA-binding domains"/>
    <property type="match status" value="2"/>
</dbReference>
<comment type="caution">
    <text evidence="2">The sequence shown here is derived from an EMBL/GenBank/DDBJ whole genome shotgun (WGS) entry which is preliminary data.</text>
</comment>
<feature type="domain" description="HTH cro/C1-type" evidence="1">
    <location>
        <begin position="15"/>
        <end position="43"/>
    </location>
</feature>
<proteinExistence type="predicted"/>
<dbReference type="GO" id="GO:0003677">
    <property type="term" value="F:DNA binding"/>
    <property type="evidence" value="ECO:0007669"/>
    <property type="project" value="InterPro"/>
</dbReference>
<evidence type="ECO:0000313" key="3">
    <source>
        <dbReference type="Proteomes" id="UP000569732"/>
    </source>
</evidence>